<accession>A0ABS0YSL9</accession>
<gene>
    <name evidence="2" type="ORF">JFN90_12600</name>
</gene>
<name>A0ABS0YSL9_9BACT</name>
<evidence type="ECO:0000313" key="3">
    <source>
        <dbReference type="Proteomes" id="UP000641025"/>
    </source>
</evidence>
<organism evidence="2 3">
    <name type="scientific">Geomonas propionica</name>
    <dbReference type="NCBI Taxonomy" id="2798582"/>
    <lineage>
        <taxon>Bacteria</taxon>
        <taxon>Pseudomonadati</taxon>
        <taxon>Thermodesulfobacteriota</taxon>
        <taxon>Desulfuromonadia</taxon>
        <taxon>Geobacterales</taxon>
        <taxon>Geobacteraceae</taxon>
        <taxon>Geomonas</taxon>
    </lineage>
</organism>
<dbReference type="EMBL" id="JAEMHK010000009">
    <property type="protein sequence ID" value="MBJ6800968.1"/>
    <property type="molecule type" value="Genomic_DNA"/>
</dbReference>
<sequence length="65" mass="7641">MTGSSKICEVCYYWETLLIVQALLYLARRRWPTARLKRGSKKGAADNARHKKSPMMWIIELFPKK</sequence>
<comment type="caution">
    <text evidence="2">The sequence shown here is derived from an EMBL/GenBank/DDBJ whole genome shotgun (WGS) entry which is preliminary data.</text>
</comment>
<reference evidence="2 3" key="1">
    <citation type="submission" date="2020-12" db="EMBL/GenBank/DDBJ databases">
        <title>Geomonas sp. Red259, isolated from paddy soil.</title>
        <authorList>
            <person name="Xu Z."/>
            <person name="Zhang Z."/>
            <person name="Masuda Y."/>
            <person name="Itoh H."/>
            <person name="Senoo K."/>
        </authorList>
    </citation>
    <scope>NUCLEOTIDE SEQUENCE [LARGE SCALE GENOMIC DNA]</scope>
    <source>
        <strain evidence="2 3">Red259</strain>
    </source>
</reference>
<evidence type="ECO:0000313" key="2">
    <source>
        <dbReference type="EMBL" id="MBJ6800968.1"/>
    </source>
</evidence>
<dbReference type="Proteomes" id="UP000641025">
    <property type="component" value="Unassembled WGS sequence"/>
</dbReference>
<keyword evidence="1" id="KW-0812">Transmembrane</keyword>
<keyword evidence="1" id="KW-0472">Membrane</keyword>
<keyword evidence="3" id="KW-1185">Reference proteome</keyword>
<dbReference type="RefSeq" id="WP_199395475.1">
    <property type="nucleotide sequence ID" value="NZ_JAEMHK010000009.1"/>
</dbReference>
<evidence type="ECO:0000256" key="1">
    <source>
        <dbReference type="SAM" id="Phobius"/>
    </source>
</evidence>
<protein>
    <submittedName>
        <fullName evidence="2">Uncharacterized protein</fullName>
    </submittedName>
</protein>
<feature type="transmembrane region" description="Helical" evidence="1">
    <location>
        <begin position="12"/>
        <end position="28"/>
    </location>
</feature>
<keyword evidence="1" id="KW-1133">Transmembrane helix</keyword>
<proteinExistence type="predicted"/>